<comment type="similarity">
    <text evidence="1">Belongs to the short-chain dehydrogenases/reductases (SDR) family.</text>
</comment>
<dbReference type="Proteomes" id="UP000019150">
    <property type="component" value="Chromosome"/>
</dbReference>
<organism evidence="3 4">
    <name type="scientific">Nocardia nova SH22a</name>
    <dbReference type="NCBI Taxonomy" id="1415166"/>
    <lineage>
        <taxon>Bacteria</taxon>
        <taxon>Bacillati</taxon>
        <taxon>Actinomycetota</taxon>
        <taxon>Actinomycetes</taxon>
        <taxon>Mycobacteriales</taxon>
        <taxon>Nocardiaceae</taxon>
        <taxon>Nocardia</taxon>
    </lineage>
</organism>
<dbReference type="PRINTS" id="PR00080">
    <property type="entry name" value="SDRFAMILY"/>
</dbReference>
<dbReference type="PANTHER" id="PTHR42760">
    <property type="entry name" value="SHORT-CHAIN DEHYDROGENASES/REDUCTASES FAMILY MEMBER"/>
    <property type="match status" value="1"/>
</dbReference>
<dbReference type="EMBL" id="CP006850">
    <property type="protein sequence ID" value="AHH17506.1"/>
    <property type="molecule type" value="Genomic_DNA"/>
</dbReference>
<dbReference type="InterPro" id="IPR020904">
    <property type="entry name" value="Sc_DH/Rdtase_CS"/>
</dbReference>
<keyword evidence="4" id="KW-1185">Reference proteome</keyword>
<dbReference type="HOGENOM" id="CLU_010194_1_2_11"/>
<protein>
    <submittedName>
        <fullName evidence="3">3-oxoacyl-[acyl-carrier-protein] reductase FabG</fullName>
        <ecNumber evidence="3">1.1.1.100</ecNumber>
    </submittedName>
</protein>
<proteinExistence type="inferred from homology"/>
<dbReference type="eggNOG" id="COG4221">
    <property type="taxonomic scope" value="Bacteria"/>
</dbReference>
<name>W5TJT2_9NOCA</name>
<evidence type="ECO:0000313" key="3">
    <source>
        <dbReference type="EMBL" id="AHH17506.1"/>
    </source>
</evidence>
<accession>W5TJT2</accession>
<dbReference type="PROSITE" id="PS00061">
    <property type="entry name" value="ADH_SHORT"/>
    <property type="match status" value="1"/>
</dbReference>
<sequence>MGSLDDKVTIVTGAGRGIGRAIAEAAAAEGAIVVASDIDAEAAERTAAALGGKAIGIAADVSSAESVQALVDGVVRRFGRIDVLVNNAGWDKAGPFVESDPADWDRIIRINLYGVLHTSRSVLPIMSEQKAGSVVNIASDAGRVGSSGEAVYSATKGGIIAFSKTAAREVARHGVRVNCVCPGPTDTQLLAEFAGDKLRNALVRAIPLGRVGQPDDVANGVVFLAGDRAEFVTGQTLSVSGGLTMC</sequence>
<evidence type="ECO:0000256" key="1">
    <source>
        <dbReference type="ARBA" id="ARBA00006484"/>
    </source>
</evidence>
<dbReference type="InterPro" id="IPR002347">
    <property type="entry name" value="SDR_fam"/>
</dbReference>
<dbReference type="AlphaFoldDB" id="W5TJT2"/>
<evidence type="ECO:0000256" key="2">
    <source>
        <dbReference type="ARBA" id="ARBA00023002"/>
    </source>
</evidence>
<dbReference type="InterPro" id="IPR036291">
    <property type="entry name" value="NAD(P)-bd_dom_sf"/>
</dbReference>
<dbReference type="EC" id="1.1.1.100" evidence="3"/>
<dbReference type="RefSeq" id="WP_025348977.1">
    <property type="nucleotide sequence ID" value="NZ_CP006850.1"/>
</dbReference>
<dbReference type="GO" id="GO:0004316">
    <property type="term" value="F:3-oxoacyl-[acyl-carrier-protein] reductase (NADPH) activity"/>
    <property type="evidence" value="ECO:0007669"/>
    <property type="project" value="UniProtKB-EC"/>
</dbReference>
<dbReference type="PANTHER" id="PTHR42760:SF133">
    <property type="entry name" value="3-OXOACYL-[ACYL-CARRIER-PROTEIN] REDUCTASE"/>
    <property type="match status" value="1"/>
</dbReference>
<dbReference type="SUPFAM" id="SSF51735">
    <property type="entry name" value="NAD(P)-binding Rossmann-fold domains"/>
    <property type="match status" value="1"/>
</dbReference>
<keyword evidence="2 3" id="KW-0560">Oxidoreductase</keyword>
<dbReference type="PRINTS" id="PR00081">
    <property type="entry name" value="GDHRDH"/>
</dbReference>
<dbReference type="OrthoDB" id="7064009at2"/>
<dbReference type="STRING" id="1415166.NONO_c27140"/>
<dbReference type="Gene3D" id="3.40.50.720">
    <property type="entry name" value="NAD(P)-binding Rossmann-like Domain"/>
    <property type="match status" value="1"/>
</dbReference>
<dbReference type="KEGG" id="nno:NONO_c27140"/>
<dbReference type="NCBIfam" id="NF005559">
    <property type="entry name" value="PRK07231.1"/>
    <property type="match status" value="1"/>
</dbReference>
<gene>
    <name evidence="3" type="primary">fabG7</name>
    <name evidence="3" type="ORF">NONO_c27140</name>
</gene>
<dbReference type="Pfam" id="PF13561">
    <property type="entry name" value="adh_short_C2"/>
    <property type="match status" value="1"/>
</dbReference>
<evidence type="ECO:0000313" key="4">
    <source>
        <dbReference type="Proteomes" id="UP000019150"/>
    </source>
</evidence>
<dbReference type="PATRIC" id="fig|1415166.3.peg.2782"/>
<dbReference type="FunFam" id="3.40.50.720:FF:000084">
    <property type="entry name" value="Short-chain dehydrogenase reductase"/>
    <property type="match status" value="1"/>
</dbReference>
<reference evidence="3 4" key="1">
    <citation type="journal article" date="2014" name="Appl. Environ. Microbiol.">
        <title>Insights into the Microbial Degradation of Rubber and Gutta-Percha by Analysis of the Complete Genome of Nocardia nova SH22a.</title>
        <authorList>
            <person name="Luo Q."/>
            <person name="Hiessl S."/>
            <person name="Poehlein A."/>
            <person name="Daniel R."/>
            <person name="Steinbuchel A."/>
        </authorList>
    </citation>
    <scope>NUCLEOTIDE SEQUENCE [LARGE SCALE GENOMIC DNA]</scope>
    <source>
        <strain evidence="3">SH22a</strain>
    </source>
</reference>